<dbReference type="EMBL" id="JAGGLU010000022">
    <property type="protein sequence ID" value="MBP2058962.1"/>
    <property type="molecule type" value="Genomic_DNA"/>
</dbReference>
<keyword evidence="4" id="KW-0808">Transferase</keyword>
<evidence type="ECO:0000256" key="5">
    <source>
        <dbReference type="ARBA" id="ARBA00022683"/>
    </source>
</evidence>
<comment type="caution">
    <text evidence="9">The sequence shown here is derived from an EMBL/GenBank/DDBJ whole genome shotgun (WGS) entry which is preliminary data.</text>
</comment>
<evidence type="ECO:0000256" key="1">
    <source>
        <dbReference type="ARBA" id="ARBA00022448"/>
    </source>
</evidence>
<dbReference type="InterPro" id="IPR036095">
    <property type="entry name" value="PTS_EIIB-like_sf"/>
</dbReference>
<evidence type="ECO:0000313" key="10">
    <source>
        <dbReference type="Proteomes" id="UP001519292"/>
    </source>
</evidence>
<protein>
    <submittedName>
        <fullName evidence="9">PTS system cellobiose-specific IIB component</fullName>
    </submittedName>
</protein>
<keyword evidence="3" id="KW-0762">Sugar transport</keyword>
<evidence type="ECO:0000313" key="9">
    <source>
        <dbReference type="EMBL" id="MBP2058962.1"/>
    </source>
</evidence>
<dbReference type="InterPro" id="IPR013012">
    <property type="entry name" value="PTS_EIIB_3"/>
</dbReference>
<evidence type="ECO:0000256" key="7">
    <source>
        <dbReference type="PROSITE-ProRule" id="PRU00423"/>
    </source>
</evidence>
<sequence length="101" mass="11201">MKTILLCCGMGMSSGFLAVSIRKAVKRQNLNYKVIACSVAEIDQYLPVIDVLLVATPFANRINELKRKAADYNVKVQLIPKADYSELNGTNVLRLVQNMIA</sequence>
<dbReference type="PANTHER" id="PTHR34581">
    <property type="entry name" value="PTS SYSTEM N,N'-DIACETYLCHITOBIOSE-SPECIFIC EIIB COMPONENT"/>
    <property type="match status" value="1"/>
</dbReference>
<accession>A0ABS4MGY4</accession>
<keyword evidence="2" id="KW-0597">Phosphoprotein</keyword>
<dbReference type="PANTHER" id="PTHR34581:SF2">
    <property type="entry name" value="PTS SYSTEM N,N'-DIACETYLCHITOBIOSE-SPECIFIC EIIB COMPONENT"/>
    <property type="match status" value="1"/>
</dbReference>
<evidence type="ECO:0000259" key="8">
    <source>
        <dbReference type="PROSITE" id="PS51100"/>
    </source>
</evidence>
<evidence type="ECO:0000256" key="6">
    <source>
        <dbReference type="ARBA" id="ARBA00022777"/>
    </source>
</evidence>
<dbReference type="InterPro" id="IPR003501">
    <property type="entry name" value="PTS_EIIB_2/3"/>
</dbReference>
<keyword evidence="1" id="KW-0813">Transport</keyword>
<proteinExistence type="predicted"/>
<evidence type="ECO:0000256" key="2">
    <source>
        <dbReference type="ARBA" id="ARBA00022553"/>
    </source>
</evidence>
<feature type="domain" description="PTS EIIB type-3" evidence="8">
    <location>
        <begin position="1"/>
        <end position="101"/>
    </location>
</feature>
<evidence type="ECO:0000256" key="3">
    <source>
        <dbReference type="ARBA" id="ARBA00022597"/>
    </source>
</evidence>
<feature type="modified residue" description="Phosphocysteine; by EIIA" evidence="7">
    <location>
        <position position="8"/>
    </location>
</feature>
<dbReference type="SUPFAM" id="SSF52794">
    <property type="entry name" value="PTS system IIB component-like"/>
    <property type="match status" value="1"/>
</dbReference>
<keyword evidence="10" id="KW-1185">Reference proteome</keyword>
<dbReference type="Proteomes" id="UP001519292">
    <property type="component" value="Unassembled WGS sequence"/>
</dbReference>
<dbReference type="Gene3D" id="3.40.50.2300">
    <property type="match status" value="1"/>
</dbReference>
<reference evidence="9 10" key="1">
    <citation type="submission" date="2021-03" db="EMBL/GenBank/DDBJ databases">
        <title>Genomic Encyclopedia of Type Strains, Phase IV (KMG-IV): sequencing the most valuable type-strain genomes for metagenomic binning, comparative biology and taxonomic classification.</title>
        <authorList>
            <person name="Goeker M."/>
        </authorList>
    </citation>
    <scope>NUCLEOTIDE SEQUENCE [LARGE SCALE GENOMIC DNA]</scope>
    <source>
        <strain evidence="9 10">DSM 101872</strain>
    </source>
</reference>
<dbReference type="Pfam" id="PF02302">
    <property type="entry name" value="PTS_IIB"/>
    <property type="match status" value="1"/>
</dbReference>
<evidence type="ECO:0000256" key="4">
    <source>
        <dbReference type="ARBA" id="ARBA00022679"/>
    </source>
</evidence>
<name>A0ABS4MGY4_9LACO</name>
<dbReference type="RefSeq" id="WP_209687675.1">
    <property type="nucleotide sequence ID" value="NZ_JAGGLU010000022.1"/>
</dbReference>
<dbReference type="PROSITE" id="PS51100">
    <property type="entry name" value="PTS_EIIB_TYPE_3"/>
    <property type="match status" value="1"/>
</dbReference>
<gene>
    <name evidence="9" type="ORF">J2Z60_002153</name>
</gene>
<organism evidence="9 10">
    <name type="scientific">Lactobacillus colini</name>
    <dbReference type="NCBI Taxonomy" id="1819254"/>
    <lineage>
        <taxon>Bacteria</taxon>
        <taxon>Bacillati</taxon>
        <taxon>Bacillota</taxon>
        <taxon>Bacilli</taxon>
        <taxon>Lactobacillales</taxon>
        <taxon>Lactobacillaceae</taxon>
        <taxon>Lactobacillus</taxon>
    </lineage>
</organism>
<keyword evidence="6" id="KW-0418">Kinase</keyword>
<dbReference type="InterPro" id="IPR051819">
    <property type="entry name" value="PTS_sugar-specific_EIIB"/>
</dbReference>
<keyword evidence="5" id="KW-0598">Phosphotransferase system</keyword>